<evidence type="ECO:0000256" key="3">
    <source>
        <dbReference type="ARBA" id="ARBA00022806"/>
    </source>
</evidence>
<dbReference type="PANTHER" id="PTHR11070:SF2">
    <property type="entry name" value="ATP-DEPENDENT DNA HELICASE SRS2"/>
    <property type="match status" value="1"/>
</dbReference>
<dbReference type="InterPro" id="IPR027785">
    <property type="entry name" value="UvrD-like_helicase_C"/>
</dbReference>
<keyword evidence="4 6" id="KW-0067">ATP-binding</keyword>
<dbReference type="InterPro" id="IPR000212">
    <property type="entry name" value="DNA_helicase_UvrD/REP"/>
</dbReference>
<dbReference type="PANTHER" id="PTHR11070">
    <property type="entry name" value="UVRD / RECB / PCRA DNA HELICASE FAMILY MEMBER"/>
    <property type="match status" value="1"/>
</dbReference>
<dbReference type="InterPro" id="IPR027417">
    <property type="entry name" value="P-loop_NTPase"/>
</dbReference>
<dbReference type="GeneID" id="70047621"/>
<gene>
    <name evidence="9" type="ORF">CH64_2083</name>
</gene>
<dbReference type="InterPro" id="IPR014016">
    <property type="entry name" value="UvrD-like_ATP-bd"/>
</dbReference>
<protein>
    <recommendedName>
        <fullName evidence="5">DNA 3'-5' helicase II</fullName>
    </recommendedName>
</protein>
<keyword evidence="10" id="KW-1185">Reference proteome</keyword>
<evidence type="ECO:0000256" key="5">
    <source>
        <dbReference type="ARBA" id="ARBA00034923"/>
    </source>
</evidence>
<evidence type="ECO:0000259" key="8">
    <source>
        <dbReference type="PROSITE" id="PS51198"/>
    </source>
</evidence>
<sequence length="900" mass="99728">MTQSLNDESRIHIEQIAGEALAQLESIAETARGKLHDGRILGSEALASINTMTSSSAIQRLGHISQVNRESYRVLVAEPAIARVVVVDEEGEEKTFYICRTTPVSGFPNLASYRAPIGRLASLAIGAEFTLPNGTVVEVLERAQLRPNALADGWDSRDTVVEAEHFGPFTIESLRALLTEVAGEEVTEDILGQLLAEESVKANIIDGVRRSVITKMGLRDQPILDQYQDEIFRRPIDNRLLILGPPGTGKTTTLIRRLGQKLDTAYLDEDEQRLVETIASAQGIAHANSWLMFTPTELLKQYLKEAFAREGVPASDQRIRTWQDYRRELARNAFGVLRTASGGGTFVLKDGLASLTDSALERPIQWFDDFDAWQRKTYVQELREAATQLHDAKNPEVLSLGAHLQDILSRAADGALVAMFGSLAVEIAKVQMLVSSLKEGSDAKIKAALNLQLNRNRVFLDELARVIDSLQQAQATEADDQDDPDADEEEDTTASRTGRTAALNSYMQAVRAQARAAASKRTVSKTSRNGKIIEWLGERGLTEADRVEVGASLLVQASARRFVNPVKRYLEGIPKRYRAFRRERQPTNTWYRHEGFEARDIHPLELDIVLLAILRAAGDLLSRPNVQRDIDSPAWSSLQPILGHYCNQILVDEATDFSPIQLASMASLAHPRLRSFFACGDFNQRLTTWGARSVDDLNWVFADFDIKEITVSYRQSKQLNDLARDMIRAVGGPEQNASLPAHMDSIGVAPALLEHATNTETIVGWLADRIREIERFVGQLPSTAIFVSTEDDVAPLAEALNTALAEHNIQVIACREGKAVGQESNVRVFDIQHIKGLEFEAVFFVSIDQLATLHPALFDKYLYVGTTRAATYLGVTCQGCLPSAIESLRPHFCQDWQQGD</sequence>
<evidence type="ECO:0000256" key="1">
    <source>
        <dbReference type="ARBA" id="ARBA00022741"/>
    </source>
</evidence>
<evidence type="ECO:0000313" key="9">
    <source>
        <dbReference type="EMBL" id="AJJ10663.1"/>
    </source>
</evidence>
<organism evidence="9 10">
    <name type="scientific">Yersinia rohdei</name>
    <dbReference type="NCBI Taxonomy" id="29485"/>
    <lineage>
        <taxon>Bacteria</taxon>
        <taxon>Pseudomonadati</taxon>
        <taxon>Pseudomonadota</taxon>
        <taxon>Gammaproteobacteria</taxon>
        <taxon>Enterobacterales</taxon>
        <taxon>Yersiniaceae</taxon>
        <taxon>Yersinia</taxon>
    </lineage>
</organism>
<reference evidence="9 10" key="1">
    <citation type="journal article" date="2015" name="Genome Announc.">
        <title>Thirty-Two Complete Genome Assemblies of Nine Yersinia Species, Including Y. pestis, Y. pseudotuberculosis, and Y. enterocolitica.</title>
        <authorList>
            <person name="Johnson S.L."/>
            <person name="Daligault H.E."/>
            <person name="Davenport K.W."/>
            <person name="Jaissle J."/>
            <person name="Frey K.G."/>
            <person name="Ladner J.T."/>
            <person name="Broomall S.M."/>
            <person name="Bishop-Lilly K.A."/>
            <person name="Bruce D.C."/>
            <person name="Coyne S.R."/>
            <person name="Gibbons H.S."/>
            <person name="Lo C.C."/>
            <person name="Munk A.C."/>
            <person name="Rosenzweig C.N."/>
            <person name="Koroleva G.I."/>
            <person name="Palacios G.F."/>
            <person name="Redden C.L."/>
            <person name="Xu Y."/>
            <person name="Minogue T.D."/>
            <person name="Chain P.S."/>
        </authorList>
    </citation>
    <scope>NUCLEOTIDE SEQUENCE [LARGE SCALE GENOMIC DNA]</scope>
    <source>
        <strain evidence="9 10">YRA</strain>
    </source>
</reference>
<dbReference type="Gene3D" id="3.40.50.300">
    <property type="entry name" value="P-loop containing nucleotide triphosphate hydrolases"/>
    <property type="match status" value="2"/>
</dbReference>
<dbReference type="SUPFAM" id="SSF52540">
    <property type="entry name" value="P-loop containing nucleoside triphosphate hydrolases"/>
    <property type="match status" value="2"/>
</dbReference>
<accession>A0ABM5SBI6</accession>
<keyword evidence="2 6" id="KW-0378">Hydrolase</keyword>
<keyword evidence="1 6" id="KW-0547">Nucleotide-binding</keyword>
<dbReference type="Pfam" id="PF13538">
    <property type="entry name" value="UvrD_C_2"/>
    <property type="match status" value="1"/>
</dbReference>
<dbReference type="Proteomes" id="UP000031914">
    <property type="component" value="Chromosome"/>
</dbReference>
<evidence type="ECO:0000256" key="4">
    <source>
        <dbReference type="ARBA" id="ARBA00022840"/>
    </source>
</evidence>
<evidence type="ECO:0000256" key="6">
    <source>
        <dbReference type="PROSITE-ProRule" id="PRU00560"/>
    </source>
</evidence>
<feature type="compositionally biased region" description="Acidic residues" evidence="7">
    <location>
        <begin position="477"/>
        <end position="492"/>
    </location>
</feature>
<evidence type="ECO:0000256" key="2">
    <source>
        <dbReference type="ARBA" id="ARBA00022801"/>
    </source>
</evidence>
<proteinExistence type="predicted"/>
<name>A0ABM5SBI6_YERRO</name>
<evidence type="ECO:0000313" key="10">
    <source>
        <dbReference type="Proteomes" id="UP000031914"/>
    </source>
</evidence>
<feature type="region of interest" description="Disordered" evidence="7">
    <location>
        <begin position="474"/>
        <end position="500"/>
    </location>
</feature>
<feature type="domain" description="UvrD-like helicase ATP-binding" evidence="8">
    <location>
        <begin position="223"/>
        <end position="716"/>
    </location>
</feature>
<dbReference type="RefSeq" id="WP_042542318.1">
    <property type="nucleotide sequence ID" value="NZ_CP009787.1"/>
</dbReference>
<keyword evidence="3 6" id="KW-0347">Helicase</keyword>
<evidence type="ECO:0000256" key="7">
    <source>
        <dbReference type="SAM" id="MobiDB-lite"/>
    </source>
</evidence>
<feature type="binding site" evidence="6">
    <location>
        <begin position="244"/>
        <end position="251"/>
    </location>
    <ligand>
        <name>ATP</name>
        <dbReference type="ChEBI" id="CHEBI:30616"/>
    </ligand>
</feature>
<dbReference type="PROSITE" id="PS51198">
    <property type="entry name" value="UVRD_HELICASE_ATP_BIND"/>
    <property type="match status" value="1"/>
</dbReference>
<dbReference type="EMBL" id="CP009787">
    <property type="protein sequence ID" value="AJJ10663.1"/>
    <property type="molecule type" value="Genomic_DNA"/>
</dbReference>